<dbReference type="Pfam" id="PF11702">
    <property type="entry name" value="DUF3295"/>
    <property type="match status" value="2"/>
</dbReference>
<evidence type="ECO:0000259" key="2">
    <source>
        <dbReference type="Pfam" id="PF08550"/>
    </source>
</evidence>
<feature type="compositionally biased region" description="Polar residues" evidence="1">
    <location>
        <begin position="185"/>
        <end position="197"/>
    </location>
</feature>
<dbReference type="AlphaFoldDB" id="A0A8J5NDV5"/>
<dbReference type="GO" id="GO:0006808">
    <property type="term" value="P:regulation of nitrogen utilization"/>
    <property type="evidence" value="ECO:0007669"/>
    <property type="project" value="TreeGrafter"/>
</dbReference>
<evidence type="ECO:0000256" key="1">
    <source>
        <dbReference type="SAM" id="MobiDB-lite"/>
    </source>
</evidence>
<dbReference type="GO" id="GO:0031930">
    <property type="term" value="P:mitochondria-nucleus signaling pathway"/>
    <property type="evidence" value="ECO:0007669"/>
    <property type="project" value="TreeGrafter"/>
</dbReference>
<proteinExistence type="predicted"/>
<protein>
    <recommendedName>
        <fullName evidence="6">Nitrogen regulatory protein areA GATA-like domain-containing protein</fullName>
    </recommendedName>
</protein>
<dbReference type="PANTHER" id="PTHR28014:SF1">
    <property type="entry name" value="NEGATIVE REGULATOR OF RAS-CAMP PATHWAY"/>
    <property type="match status" value="1"/>
</dbReference>
<organism evidence="4 5">
    <name type="scientific">Fusarium oxysporum f. sp. rapae</name>
    <dbReference type="NCBI Taxonomy" id="485398"/>
    <lineage>
        <taxon>Eukaryota</taxon>
        <taxon>Fungi</taxon>
        <taxon>Dikarya</taxon>
        <taxon>Ascomycota</taxon>
        <taxon>Pezizomycotina</taxon>
        <taxon>Sordariomycetes</taxon>
        <taxon>Hypocreomycetidae</taxon>
        <taxon>Hypocreales</taxon>
        <taxon>Nectriaceae</taxon>
        <taxon>Fusarium</taxon>
        <taxon>Fusarium oxysporum species complex</taxon>
    </lineage>
</organism>
<comment type="caution">
    <text evidence="4">The sequence shown here is derived from an EMBL/GenBank/DDBJ whole genome shotgun (WGS) entry which is preliminary data.</text>
</comment>
<evidence type="ECO:0000313" key="5">
    <source>
        <dbReference type="Proteomes" id="UP000694050"/>
    </source>
</evidence>
<dbReference type="Proteomes" id="UP000694050">
    <property type="component" value="Unassembled WGS sequence"/>
</dbReference>
<feature type="region of interest" description="Disordered" evidence="1">
    <location>
        <begin position="247"/>
        <end position="361"/>
    </location>
</feature>
<feature type="region of interest" description="Disordered" evidence="1">
    <location>
        <begin position="395"/>
        <end position="424"/>
    </location>
</feature>
<dbReference type="GO" id="GO:0000122">
    <property type="term" value="P:negative regulation of transcription by RNA polymerase II"/>
    <property type="evidence" value="ECO:0007669"/>
    <property type="project" value="TreeGrafter"/>
</dbReference>
<feature type="domain" description="DUF3295" evidence="3">
    <location>
        <begin position="90"/>
        <end position="197"/>
    </location>
</feature>
<dbReference type="PANTHER" id="PTHR28014">
    <property type="entry name" value="NEGATIVE REGULATOR OF RAS-CAMP PATHWAY"/>
    <property type="match status" value="1"/>
</dbReference>
<feature type="domain" description="Nitrogen regulatory protein areA GATA-like" evidence="2">
    <location>
        <begin position="33"/>
        <end position="56"/>
    </location>
</feature>
<evidence type="ECO:0008006" key="6">
    <source>
        <dbReference type="Google" id="ProtNLM"/>
    </source>
</evidence>
<name>A0A8J5NDV5_FUSOX</name>
<feature type="compositionally biased region" description="Polar residues" evidence="1">
    <location>
        <begin position="253"/>
        <end position="268"/>
    </location>
</feature>
<feature type="compositionally biased region" description="Acidic residues" evidence="1">
    <location>
        <begin position="323"/>
        <end position="354"/>
    </location>
</feature>
<feature type="domain" description="DUF3295" evidence="3">
    <location>
        <begin position="222"/>
        <end position="549"/>
    </location>
</feature>
<gene>
    <name evidence="4" type="ORF">Forpe1208_v016888</name>
</gene>
<dbReference type="InterPro" id="IPR021711">
    <property type="entry name" value="DUF3295"/>
</dbReference>
<accession>A0A8J5NDV5</accession>
<reference evidence="4" key="1">
    <citation type="submission" date="2021-04" db="EMBL/GenBank/DDBJ databases">
        <title>First draft genome resource for Brassicaceae pathogens Fusarium oxysporum f. sp. raphani and Fusarium oxysporum f. sp. rapae.</title>
        <authorList>
            <person name="Asai S."/>
        </authorList>
    </citation>
    <scope>NUCLEOTIDE SEQUENCE</scope>
    <source>
        <strain evidence="4">Tf1208</strain>
    </source>
</reference>
<evidence type="ECO:0000259" key="3">
    <source>
        <dbReference type="Pfam" id="PF11702"/>
    </source>
</evidence>
<dbReference type="InterPro" id="IPR013860">
    <property type="entry name" value="AreA_GATA"/>
</dbReference>
<feature type="region of interest" description="Disordered" evidence="1">
    <location>
        <begin position="180"/>
        <end position="213"/>
    </location>
</feature>
<sequence>MPCGLDTHFLTVDANAIYKVNTGDLTNLYSMLTVFSRCGDSIEHGRRLENFSWRSWPILKKETFVVYNEEMTAPTPETLPQNISSGSSISDLPQLSDSVVSLVDEEALDFTSVSAPLEVARPCVRRTDSYASTGSKRGCHISSGNFREMIVSIVEDNGLLSAPPPVAPVTKESLTVLPACERSGSDSQSPAKSTAASEGSPKPSPQSPPLKALPSLLTTGAAQSSDAIPEPKSSLAAKVVQSKKPTRFALGGSCSSSEQDQSFGNSKPSIPIIKKPVCQIGDSSEEDGSMKSAMASSRPNPLLSARKKQASFSNNVMTRTIDDEAAVDSDTDDYIDESAIDDDDDSSDWEDSMEESGKSSMDDKFFQRVDSKPNLTSRRSLITLMLAQNNRLGNHASKSTSAIPRSRMASGPSLGASTNDSDEAPLMMKGMRGPGLKPFHEVPRSSAQPIITGPNHIQPQAALSPRTTRRNMLATELTESLRRHLLWERQVKSSTANAVLKRQHTSHDVADLKQYPEKPCMTKSEDVTANSWNQYFSKEATDGYHSKGW</sequence>
<dbReference type="Pfam" id="PF08550">
    <property type="entry name" value="GATA_AreA"/>
    <property type="match status" value="1"/>
</dbReference>
<dbReference type="EMBL" id="JAELUQ010000016">
    <property type="protein sequence ID" value="KAG7402820.1"/>
    <property type="molecule type" value="Genomic_DNA"/>
</dbReference>
<dbReference type="InterPro" id="IPR053043">
    <property type="entry name" value="Ras-cAMP_regulatory"/>
</dbReference>
<dbReference type="GO" id="GO:0005737">
    <property type="term" value="C:cytoplasm"/>
    <property type="evidence" value="ECO:0007669"/>
    <property type="project" value="TreeGrafter"/>
</dbReference>
<evidence type="ECO:0000313" key="4">
    <source>
        <dbReference type="EMBL" id="KAG7402820.1"/>
    </source>
</evidence>